<evidence type="ECO:0000313" key="2">
    <source>
        <dbReference type="Proteomes" id="UP000266915"/>
    </source>
</evidence>
<accession>A0A3N2BL90</accession>
<proteinExistence type="predicted"/>
<dbReference type="EMBL" id="RKHL01000002">
    <property type="protein sequence ID" value="ROR76047.1"/>
    <property type="molecule type" value="Genomic_DNA"/>
</dbReference>
<gene>
    <name evidence="1" type="ORF">EDD42_4000</name>
</gene>
<sequence>MTTAENAPDVTPESVPKKEFTVAVFADPRAATHLLQETIAKLIDTRGIELGLIDLSSTAGRCVAQAFKDAGVPYKSLEFGQEYPVDESMVDGVPAVDVVAVSSTWGHAFSRGQHLTTIDELGAIDANVVLIPAMVDIDETHLDFTHGSLMGVVYTQLEEARRPVLIIDTPERGLRMGPDGAYLRAIVHVSGAS</sequence>
<evidence type="ECO:0000313" key="1">
    <source>
        <dbReference type="EMBL" id="ROR76047.1"/>
    </source>
</evidence>
<keyword evidence="2" id="KW-1185">Reference proteome</keyword>
<organism evidence="1 2">
    <name type="scientific">Plantibacter flavus</name>
    <dbReference type="NCBI Taxonomy" id="150123"/>
    <lineage>
        <taxon>Bacteria</taxon>
        <taxon>Bacillati</taxon>
        <taxon>Actinomycetota</taxon>
        <taxon>Actinomycetes</taxon>
        <taxon>Micrococcales</taxon>
        <taxon>Microbacteriaceae</taxon>
        <taxon>Plantibacter</taxon>
    </lineage>
</organism>
<protein>
    <submittedName>
        <fullName evidence="1">Uncharacterized protein</fullName>
    </submittedName>
</protein>
<comment type="caution">
    <text evidence="1">The sequence shown here is derived from an EMBL/GenBank/DDBJ whole genome shotgun (WGS) entry which is preliminary data.</text>
</comment>
<dbReference type="RefSeq" id="WP_085514168.1">
    <property type="nucleotide sequence ID" value="NZ_FXAP01000007.1"/>
</dbReference>
<name>A0A3N2BL90_9MICO</name>
<reference evidence="1 2" key="1">
    <citation type="submission" date="2018-11" db="EMBL/GenBank/DDBJ databases">
        <title>Sequencing the genomes of 1000 actinobacteria strains.</title>
        <authorList>
            <person name="Klenk H.-P."/>
        </authorList>
    </citation>
    <scope>NUCLEOTIDE SEQUENCE [LARGE SCALE GENOMIC DNA]</scope>
    <source>
        <strain evidence="1 2">DSM 14012</strain>
    </source>
</reference>
<dbReference type="Proteomes" id="UP000266915">
    <property type="component" value="Unassembled WGS sequence"/>
</dbReference>
<dbReference type="AlphaFoldDB" id="A0A3N2BL90"/>